<evidence type="ECO:0000313" key="2">
    <source>
        <dbReference type="EMBL" id="MFD2118150.1"/>
    </source>
</evidence>
<dbReference type="RefSeq" id="WP_377775793.1">
    <property type="nucleotide sequence ID" value="NZ_JBHUHO010000050.1"/>
</dbReference>
<dbReference type="Gene3D" id="3.40.50.300">
    <property type="entry name" value="P-loop containing nucleotide triphosphate hydrolases"/>
    <property type="match status" value="2"/>
</dbReference>
<dbReference type="EMBL" id="JBHUHO010000050">
    <property type="protein sequence ID" value="MFD2118150.1"/>
    <property type="molecule type" value="Genomic_DNA"/>
</dbReference>
<comment type="caution">
    <text evidence="2">The sequence shown here is derived from an EMBL/GenBank/DDBJ whole genome shotgun (WGS) entry which is preliminary data.</text>
</comment>
<dbReference type="InterPro" id="IPR014001">
    <property type="entry name" value="Helicase_ATP-bd"/>
</dbReference>
<dbReference type="Proteomes" id="UP001597362">
    <property type="component" value="Unassembled WGS sequence"/>
</dbReference>
<feature type="domain" description="Helicase ATP-binding" evidence="1">
    <location>
        <begin position="11"/>
        <end position="154"/>
    </location>
</feature>
<evidence type="ECO:0000259" key="1">
    <source>
        <dbReference type="PROSITE" id="PS51192"/>
    </source>
</evidence>
<dbReference type="SUPFAM" id="SSF52540">
    <property type="entry name" value="P-loop containing nucleoside triphosphate hydrolases"/>
    <property type="match status" value="1"/>
</dbReference>
<accession>A0ABW4YQY6</accession>
<keyword evidence="3" id="KW-1185">Reference proteome</keyword>
<evidence type="ECO:0000313" key="3">
    <source>
        <dbReference type="Proteomes" id="UP001597362"/>
    </source>
</evidence>
<reference evidence="3" key="1">
    <citation type="journal article" date="2019" name="Int. J. Syst. Evol. Microbiol.">
        <title>The Global Catalogue of Microorganisms (GCM) 10K type strain sequencing project: providing services to taxonomists for standard genome sequencing and annotation.</title>
        <authorList>
            <consortium name="The Broad Institute Genomics Platform"/>
            <consortium name="The Broad Institute Genome Sequencing Center for Infectious Disease"/>
            <person name="Wu L."/>
            <person name="Ma J."/>
        </authorList>
    </citation>
    <scope>NUCLEOTIDE SEQUENCE [LARGE SCALE GENOMIC DNA]</scope>
    <source>
        <strain evidence="3">GH52</strain>
    </source>
</reference>
<name>A0ABW4YQY6_9BACL</name>
<proteinExistence type="predicted"/>
<gene>
    <name evidence="2" type="ORF">ACFSJH_20845</name>
</gene>
<dbReference type="InterPro" id="IPR027417">
    <property type="entry name" value="P-loop_NTPase"/>
</dbReference>
<protein>
    <recommendedName>
        <fullName evidence="1">Helicase ATP-binding domain-containing protein</fullName>
    </recommendedName>
</protein>
<sequence length="501" mass="59034">MYISEKIKDEYKHWKQGDIIFIDAGTGSGKSHFIRNELSDFAESNFDQILLLVNRIELKKQIDALLESQNNKAIKTITYQTIEHNKEFDFRPYKYIVCDECHYFTEDSPFNFESDVSLKLIKGLNDHIRVFMSATGGTIFNHLEITRKIKPYKYRIKRDFSNILSLSFYNYKESTEPVERFIKEQFSNSTDKIIWFCRSLEQAEKLHNKYSDSSFMCSRSQKGYIHLITKDMIIDDGDKITFKGKWLFTTNVLDNGFDFKDDNIKLIICDYPDINSVLQCIGRKRKLHDKDNVHIVLADHNNQAISGFVRDRKEALKQAQYIIDGKLGEYFKIAGKFSDKSKYIVMDVLESDGKDYHKKVSYPKFLKVKSDYEMYSHIQSDQADLNKFRVLNGEKKRNDGFKQYISAELKQAKFYDLDEIYGRYNLSEYLAELVDIKLFKAEQKDLINRIDYRADGKQFKSYSALNDALKQLKLNYVISSRVETKGENRNKRYWIINKITD</sequence>
<organism evidence="2 3">
    <name type="scientific">Paenibacillus yanchengensis</name>
    <dbReference type="NCBI Taxonomy" id="2035833"/>
    <lineage>
        <taxon>Bacteria</taxon>
        <taxon>Bacillati</taxon>
        <taxon>Bacillota</taxon>
        <taxon>Bacilli</taxon>
        <taxon>Bacillales</taxon>
        <taxon>Paenibacillaceae</taxon>
        <taxon>Paenibacillus</taxon>
    </lineage>
</organism>
<dbReference type="PROSITE" id="PS51192">
    <property type="entry name" value="HELICASE_ATP_BIND_1"/>
    <property type="match status" value="1"/>
</dbReference>